<reference evidence="1" key="1">
    <citation type="journal article" date="2014" name="Front. Microbiol.">
        <title>High frequency of phylogenetically diverse reductive dehalogenase-homologous genes in deep subseafloor sedimentary metagenomes.</title>
        <authorList>
            <person name="Kawai M."/>
            <person name="Futagami T."/>
            <person name="Toyoda A."/>
            <person name="Takaki Y."/>
            <person name="Nishi S."/>
            <person name="Hori S."/>
            <person name="Arai W."/>
            <person name="Tsubouchi T."/>
            <person name="Morono Y."/>
            <person name="Uchiyama I."/>
            <person name="Ito T."/>
            <person name="Fujiyama A."/>
            <person name="Inagaki F."/>
            <person name="Takami H."/>
        </authorList>
    </citation>
    <scope>NUCLEOTIDE SEQUENCE</scope>
    <source>
        <strain evidence="1">Expedition CK06-06</strain>
    </source>
</reference>
<feature type="non-terminal residue" evidence="1">
    <location>
        <position position="266"/>
    </location>
</feature>
<sequence>KDRAIDELIEEIGVDRFETIRQMYADEKLLAGLPPGLVRLAEDKEKLGRGYWRLPYKPITEMDEEDEAKGNIPAEYFANWKAYQALETDEEREAFLEKHPLLAKDWRAEYRKENPEHDAMLALWGYGGKLQSREAYDLVLKWGRELGVPVEQMGLGLPPHSLIDQYFEHAELVRETSGGSVETKLYKLEHPEWLAWGAENWGWGDLSDENVNALRLRVEHKDLFAQYEGYGDRLSEMYIEDDKAREKARDKLLEGNPVFRDDRRRV</sequence>
<name>X1IRE2_9ZZZZ</name>
<accession>X1IRE2</accession>
<evidence type="ECO:0000313" key="1">
    <source>
        <dbReference type="EMBL" id="GAH68674.1"/>
    </source>
</evidence>
<dbReference type="EMBL" id="BARU01029589">
    <property type="protein sequence ID" value="GAH68674.1"/>
    <property type="molecule type" value="Genomic_DNA"/>
</dbReference>
<comment type="caution">
    <text evidence="1">The sequence shown here is derived from an EMBL/GenBank/DDBJ whole genome shotgun (WGS) entry which is preliminary data.</text>
</comment>
<protein>
    <submittedName>
        <fullName evidence="1">Uncharacterized protein</fullName>
    </submittedName>
</protein>
<feature type="non-terminal residue" evidence="1">
    <location>
        <position position="1"/>
    </location>
</feature>
<gene>
    <name evidence="1" type="ORF">S03H2_47049</name>
</gene>
<organism evidence="1">
    <name type="scientific">marine sediment metagenome</name>
    <dbReference type="NCBI Taxonomy" id="412755"/>
    <lineage>
        <taxon>unclassified sequences</taxon>
        <taxon>metagenomes</taxon>
        <taxon>ecological metagenomes</taxon>
    </lineage>
</organism>
<proteinExistence type="predicted"/>
<dbReference type="AlphaFoldDB" id="X1IRE2"/>